<organism evidence="8 9">
    <name type="scientific">Rhipicephalus sanguineus</name>
    <name type="common">Brown dog tick</name>
    <name type="synonym">Ixodes sanguineus</name>
    <dbReference type="NCBI Taxonomy" id="34632"/>
    <lineage>
        <taxon>Eukaryota</taxon>
        <taxon>Metazoa</taxon>
        <taxon>Ecdysozoa</taxon>
        <taxon>Arthropoda</taxon>
        <taxon>Chelicerata</taxon>
        <taxon>Arachnida</taxon>
        <taxon>Acari</taxon>
        <taxon>Parasitiformes</taxon>
        <taxon>Ixodida</taxon>
        <taxon>Ixodoidea</taxon>
        <taxon>Ixodidae</taxon>
        <taxon>Rhipicephalinae</taxon>
        <taxon>Rhipicephalus</taxon>
        <taxon>Rhipicephalus</taxon>
    </lineage>
</organism>
<dbReference type="GO" id="GO:0031625">
    <property type="term" value="F:ubiquitin protein ligase binding"/>
    <property type="evidence" value="ECO:0007669"/>
    <property type="project" value="InterPro"/>
</dbReference>
<evidence type="ECO:0000256" key="4">
    <source>
        <dbReference type="PROSITE-ProRule" id="PRU00330"/>
    </source>
</evidence>
<keyword evidence="2" id="KW-1017">Isopeptide bond</keyword>
<evidence type="ECO:0000256" key="2">
    <source>
        <dbReference type="ARBA" id="ARBA00022499"/>
    </source>
</evidence>
<accession>A0A9D4QJI0</accession>
<evidence type="ECO:0000256" key="5">
    <source>
        <dbReference type="RuleBase" id="RU003829"/>
    </source>
</evidence>
<evidence type="ECO:0000313" key="9">
    <source>
        <dbReference type="Proteomes" id="UP000821837"/>
    </source>
</evidence>
<dbReference type="SMART" id="SM00182">
    <property type="entry name" value="CULLIN"/>
    <property type="match status" value="1"/>
</dbReference>
<name>A0A9D4QJI0_RHISA</name>
<dbReference type="GO" id="GO:0006511">
    <property type="term" value="P:ubiquitin-dependent protein catabolic process"/>
    <property type="evidence" value="ECO:0007669"/>
    <property type="project" value="InterPro"/>
</dbReference>
<dbReference type="VEuPathDB" id="VectorBase:RSAN_048694"/>
<dbReference type="EMBL" id="JABSTV010001245">
    <property type="protein sequence ID" value="KAH7982960.1"/>
    <property type="molecule type" value="Genomic_DNA"/>
</dbReference>
<dbReference type="SUPFAM" id="SSF75632">
    <property type="entry name" value="Cullin homology domain"/>
    <property type="match status" value="1"/>
</dbReference>
<reference evidence="8" key="2">
    <citation type="submission" date="2021-09" db="EMBL/GenBank/DDBJ databases">
        <authorList>
            <person name="Jia N."/>
            <person name="Wang J."/>
            <person name="Shi W."/>
            <person name="Du L."/>
            <person name="Sun Y."/>
            <person name="Zhan W."/>
            <person name="Jiang J."/>
            <person name="Wang Q."/>
            <person name="Zhang B."/>
            <person name="Ji P."/>
            <person name="Sakyi L.B."/>
            <person name="Cui X."/>
            <person name="Yuan T."/>
            <person name="Jiang B."/>
            <person name="Yang W."/>
            <person name="Lam T.T.-Y."/>
            <person name="Chang Q."/>
            <person name="Ding S."/>
            <person name="Wang X."/>
            <person name="Zhu J."/>
            <person name="Ruan X."/>
            <person name="Zhao L."/>
            <person name="Wei J."/>
            <person name="Que T."/>
            <person name="Du C."/>
            <person name="Cheng J."/>
            <person name="Dai P."/>
            <person name="Han X."/>
            <person name="Huang E."/>
            <person name="Gao Y."/>
            <person name="Liu J."/>
            <person name="Shao H."/>
            <person name="Ye R."/>
            <person name="Li L."/>
            <person name="Wei W."/>
            <person name="Wang X."/>
            <person name="Wang C."/>
            <person name="Huo Q."/>
            <person name="Li W."/>
            <person name="Guo W."/>
            <person name="Chen H."/>
            <person name="Chen S."/>
            <person name="Zhou L."/>
            <person name="Zhou L."/>
            <person name="Ni X."/>
            <person name="Tian J."/>
            <person name="Zhou Y."/>
            <person name="Sheng Y."/>
            <person name="Liu T."/>
            <person name="Pan Y."/>
            <person name="Xia L."/>
            <person name="Li J."/>
            <person name="Zhao F."/>
            <person name="Cao W."/>
        </authorList>
    </citation>
    <scope>NUCLEOTIDE SEQUENCE</scope>
    <source>
        <strain evidence="8">Rsan-2018</strain>
        <tissue evidence="8">Larvae</tissue>
    </source>
</reference>
<dbReference type="InterPro" id="IPR016158">
    <property type="entry name" value="Cullin_homology"/>
</dbReference>
<comment type="similarity">
    <text evidence="1 4 5">Belongs to the cullin family.</text>
</comment>
<dbReference type="PROSITE" id="PS50069">
    <property type="entry name" value="CULLIN_2"/>
    <property type="match status" value="1"/>
</dbReference>
<dbReference type="Proteomes" id="UP000821837">
    <property type="component" value="Chromosome 1"/>
</dbReference>
<keyword evidence="3" id="KW-0832">Ubl conjugation</keyword>
<dbReference type="SUPFAM" id="SSF74788">
    <property type="entry name" value="Cullin repeat-like"/>
    <property type="match status" value="1"/>
</dbReference>
<sequence>MAWLSSKKDAKIVGVLKSAQREDDRRNNDLWLALRTAFDEIQEKKSTSQSFNKLYANAYAMVTRNEGERLYRGLCKAVTDHLTTKVRPLVLAKVGDGFLQTLNKAWEDHQTSMALINDIVKYMDRVYAPQSNADSVKKMGMLLFRDEVARYADVRDHLRETMLGLVKTEREGKPVDRLSLKKTCEMLLVLGLNSRSVYEEDFEKPFLAESARFYALRGQHYIKTKQVFEYIAQVEQHISEESERAKQCLDASTVVPIVQVVKKELIGKYMKAIADIEDSGFERMLKNRMTENLAQLLRLVKYVQGDVDTLLDCINKHLRSQGGFIGNEQEDSASLIPKVMNLGDRFDHFLERSFNGDQLAKQTIATDFEYVLSLASDTRKLPMHRSAFVDGMMRQGIRNMTKQEIEELLDKVIETFRSMQEKELCKCYYKQHLAKRLLFNKSASDEAKRTMVAKLRSECGYLFSSRIEAMLNDRRISNDMMQQFKEAYGNDLDGVDINVHVLKTSFWHAAMQHFRRLMECFTNIETVLSGEERRPTTHPTATARLGAHERRLLQAGKEGAIYVPYGMQIDRRASVKNLHPRGDDVPDVRVDTFQRTRRDIARRHCLRDERPQNKPGSCTEFAQHGQSLRDGSYQDA</sequence>
<feature type="domain" description="Cullin family profile" evidence="7">
    <location>
        <begin position="380"/>
        <end position="524"/>
    </location>
</feature>
<dbReference type="InterPro" id="IPR016159">
    <property type="entry name" value="Cullin_repeat-like_dom_sf"/>
</dbReference>
<reference evidence="8" key="1">
    <citation type="journal article" date="2020" name="Cell">
        <title>Large-Scale Comparative Analyses of Tick Genomes Elucidate Their Genetic Diversity and Vector Capacities.</title>
        <authorList>
            <consortium name="Tick Genome and Microbiome Consortium (TIGMIC)"/>
            <person name="Jia N."/>
            <person name="Wang J."/>
            <person name="Shi W."/>
            <person name="Du L."/>
            <person name="Sun Y."/>
            <person name="Zhan W."/>
            <person name="Jiang J.F."/>
            <person name="Wang Q."/>
            <person name="Zhang B."/>
            <person name="Ji P."/>
            <person name="Bell-Sakyi L."/>
            <person name="Cui X.M."/>
            <person name="Yuan T.T."/>
            <person name="Jiang B.G."/>
            <person name="Yang W.F."/>
            <person name="Lam T.T."/>
            <person name="Chang Q.C."/>
            <person name="Ding S.J."/>
            <person name="Wang X.J."/>
            <person name="Zhu J.G."/>
            <person name="Ruan X.D."/>
            <person name="Zhao L."/>
            <person name="Wei J.T."/>
            <person name="Ye R.Z."/>
            <person name="Que T.C."/>
            <person name="Du C.H."/>
            <person name="Zhou Y.H."/>
            <person name="Cheng J.X."/>
            <person name="Dai P.F."/>
            <person name="Guo W.B."/>
            <person name="Han X.H."/>
            <person name="Huang E.J."/>
            <person name="Li L.F."/>
            <person name="Wei W."/>
            <person name="Gao Y.C."/>
            <person name="Liu J.Z."/>
            <person name="Shao H.Z."/>
            <person name="Wang X."/>
            <person name="Wang C.C."/>
            <person name="Yang T.C."/>
            <person name="Huo Q.B."/>
            <person name="Li W."/>
            <person name="Chen H.Y."/>
            <person name="Chen S.E."/>
            <person name="Zhou L.G."/>
            <person name="Ni X.B."/>
            <person name="Tian J.H."/>
            <person name="Sheng Y."/>
            <person name="Liu T."/>
            <person name="Pan Y.S."/>
            <person name="Xia L.Y."/>
            <person name="Li J."/>
            <person name="Zhao F."/>
            <person name="Cao W.C."/>
        </authorList>
    </citation>
    <scope>NUCLEOTIDE SEQUENCE</scope>
    <source>
        <strain evidence="8">Rsan-2018</strain>
    </source>
</reference>
<dbReference type="PANTHER" id="PTHR11932">
    <property type="entry name" value="CULLIN"/>
    <property type="match status" value="1"/>
</dbReference>
<dbReference type="AlphaFoldDB" id="A0A9D4QJI0"/>
<dbReference type="Pfam" id="PF00888">
    <property type="entry name" value="Cullin"/>
    <property type="match status" value="1"/>
</dbReference>
<evidence type="ECO:0000259" key="7">
    <source>
        <dbReference type="PROSITE" id="PS50069"/>
    </source>
</evidence>
<protein>
    <recommendedName>
        <fullName evidence="7">Cullin family profile domain-containing protein</fullName>
    </recommendedName>
</protein>
<dbReference type="InterPro" id="IPR001373">
    <property type="entry name" value="Cullin_N"/>
</dbReference>
<feature type="region of interest" description="Disordered" evidence="6">
    <location>
        <begin position="609"/>
        <end position="636"/>
    </location>
</feature>
<evidence type="ECO:0000313" key="8">
    <source>
        <dbReference type="EMBL" id="KAH7982960.1"/>
    </source>
</evidence>
<proteinExistence type="inferred from homology"/>
<dbReference type="FunFam" id="1.20.1310.10:FF:000001">
    <property type="entry name" value="Cullin 3"/>
    <property type="match status" value="1"/>
</dbReference>
<keyword evidence="9" id="KW-1185">Reference proteome</keyword>
<evidence type="ECO:0000256" key="1">
    <source>
        <dbReference type="ARBA" id="ARBA00006019"/>
    </source>
</evidence>
<dbReference type="InterPro" id="IPR036317">
    <property type="entry name" value="Cullin_homology_sf"/>
</dbReference>
<dbReference type="FunFam" id="1.20.1310.10:FF:000002">
    <property type="entry name" value="cullin-3 isoform X1"/>
    <property type="match status" value="1"/>
</dbReference>
<gene>
    <name evidence="8" type="ORF">HPB52_008385</name>
</gene>
<dbReference type="Gene3D" id="1.20.1310.10">
    <property type="entry name" value="Cullin Repeats"/>
    <property type="match status" value="4"/>
</dbReference>
<dbReference type="InterPro" id="IPR045093">
    <property type="entry name" value="Cullin"/>
</dbReference>
<comment type="caution">
    <text evidence="8">The sequence shown here is derived from an EMBL/GenBank/DDBJ whole genome shotgun (WGS) entry which is preliminary data.</text>
</comment>
<evidence type="ECO:0000256" key="3">
    <source>
        <dbReference type="ARBA" id="ARBA00022843"/>
    </source>
</evidence>
<evidence type="ECO:0000256" key="6">
    <source>
        <dbReference type="SAM" id="MobiDB-lite"/>
    </source>
</evidence>